<gene>
    <name evidence="3" type="ORF">ANCCEY_15500</name>
</gene>
<feature type="repeat" description="TPR" evidence="1">
    <location>
        <begin position="191"/>
        <end position="224"/>
    </location>
</feature>
<dbReference type="PROSITE" id="PS50005">
    <property type="entry name" value="TPR"/>
    <property type="match status" value="2"/>
</dbReference>
<sequence>MVGERLAFTASAGFCIFIAALIFWIQPDFNLKKPGITGAVTGIVLLLLAGRTITRNNDWKDTMTLMRHDIKHLENSAQANNMYARTLMGESMQNKNLNSTQRLEMQQTAIAHFDKATELWPAFFNAYFDKGMAARIAQNQDKAIESFRKVIEMNPQFTDAYTNLIEVYEITGKKDEQLATAQQLMEVSDSNISYALLSRSYFVRNEFDKSAETLKKGLEKYPNDELLLKNLEIVNQQKKNIQN</sequence>
<name>A0A0D6L7C0_9BILA</name>
<dbReference type="Proteomes" id="UP000054495">
    <property type="component" value="Unassembled WGS sequence"/>
</dbReference>
<keyword evidence="4" id="KW-1185">Reference proteome</keyword>
<evidence type="ECO:0000256" key="2">
    <source>
        <dbReference type="SAM" id="Phobius"/>
    </source>
</evidence>
<dbReference type="InterPro" id="IPR019734">
    <property type="entry name" value="TPR_rpt"/>
</dbReference>
<reference evidence="3 4" key="1">
    <citation type="submission" date="2013-05" db="EMBL/GenBank/DDBJ databases">
        <title>Draft genome of the parasitic nematode Anyclostoma ceylanicum.</title>
        <authorList>
            <person name="Mitreva M."/>
        </authorList>
    </citation>
    <scope>NUCLEOTIDE SEQUENCE [LARGE SCALE GENOMIC DNA]</scope>
</reference>
<feature type="repeat" description="TPR" evidence="1">
    <location>
        <begin position="124"/>
        <end position="157"/>
    </location>
</feature>
<evidence type="ECO:0000256" key="1">
    <source>
        <dbReference type="PROSITE-ProRule" id="PRU00339"/>
    </source>
</evidence>
<proteinExistence type="predicted"/>
<dbReference type="GO" id="GO:0035269">
    <property type="term" value="P:protein O-linked glycosylation via mannose"/>
    <property type="evidence" value="ECO:0007669"/>
    <property type="project" value="TreeGrafter"/>
</dbReference>
<accession>A0A0D6L7C0</accession>
<dbReference type="InterPro" id="IPR011990">
    <property type="entry name" value="TPR-like_helical_dom_sf"/>
</dbReference>
<evidence type="ECO:0000313" key="3">
    <source>
        <dbReference type="EMBL" id="EPB65436.1"/>
    </source>
</evidence>
<dbReference type="SUPFAM" id="SSF48452">
    <property type="entry name" value="TPR-like"/>
    <property type="match status" value="1"/>
</dbReference>
<keyword evidence="2" id="KW-0472">Membrane</keyword>
<dbReference type="AlphaFoldDB" id="A0A0D6L7C0"/>
<protein>
    <submittedName>
        <fullName evidence="3">Tetratricopeptide repeat protein</fullName>
    </submittedName>
</protein>
<dbReference type="PANTHER" id="PTHR44216:SF3">
    <property type="entry name" value="PROTEIN O-MANNOSYL-TRANSFERASE TMTC2"/>
    <property type="match status" value="1"/>
</dbReference>
<dbReference type="InterPro" id="IPR052384">
    <property type="entry name" value="TMTC_O-mannosyltransferase"/>
</dbReference>
<dbReference type="SMART" id="SM00028">
    <property type="entry name" value="TPR"/>
    <property type="match status" value="2"/>
</dbReference>
<dbReference type="GO" id="GO:0005789">
    <property type="term" value="C:endoplasmic reticulum membrane"/>
    <property type="evidence" value="ECO:0007669"/>
    <property type="project" value="TreeGrafter"/>
</dbReference>
<dbReference type="Pfam" id="PF13181">
    <property type="entry name" value="TPR_8"/>
    <property type="match status" value="1"/>
</dbReference>
<dbReference type="Gene3D" id="1.25.40.10">
    <property type="entry name" value="Tetratricopeptide repeat domain"/>
    <property type="match status" value="1"/>
</dbReference>
<organism evidence="3 4">
    <name type="scientific">Ancylostoma ceylanicum</name>
    <dbReference type="NCBI Taxonomy" id="53326"/>
    <lineage>
        <taxon>Eukaryota</taxon>
        <taxon>Metazoa</taxon>
        <taxon>Ecdysozoa</taxon>
        <taxon>Nematoda</taxon>
        <taxon>Chromadorea</taxon>
        <taxon>Rhabditida</taxon>
        <taxon>Rhabditina</taxon>
        <taxon>Rhabditomorpha</taxon>
        <taxon>Strongyloidea</taxon>
        <taxon>Ancylostomatidae</taxon>
        <taxon>Ancylostomatinae</taxon>
        <taxon>Ancylostoma</taxon>
    </lineage>
</organism>
<keyword evidence="1" id="KW-0802">TPR repeat</keyword>
<feature type="transmembrane region" description="Helical" evidence="2">
    <location>
        <begin position="36"/>
        <end position="54"/>
    </location>
</feature>
<evidence type="ECO:0000313" key="4">
    <source>
        <dbReference type="Proteomes" id="UP000054495"/>
    </source>
</evidence>
<keyword evidence="2" id="KW-1133">Transmembrane helix</keyword>
<feature type="transmembrane region" description="Helical" evidence="2">
    <location>
        <begin position="6"/>
        <end position="24"/>
    </location>
</feature>
<dbReference type="GO" id="GO:0000030">
    <property type="term" value="F:mannosyltransferase activity"/>
    <property type="evidence" value="ECO:0007669"/>
    <property type="project" value="TreeGrafter"/>
</dbReference>
<dbReference type="EMBL" id="KE128464">
    <property type="protein sequence ID" value="EPB65436.1"/>
    <property type="molecule type" value="Genomic_DNA"/>
</dbReference>
<keyword evidence="2" id="KW-0812">Transmembrane</keyword>
<dbReference type="PANTHER" id="PTHR44216">
    <property type="entry name" value="PROTEIN O-MANNOSYL-TRANSFERASE TMTC2"/>
    <property type="match status" value="1"/>
</dbReference>